<feature type="domain" description="Cupin type-2" evidence="1">
    <location>
        <begin position="60"/>
        <end position="130"/>
    </location>
</feature>
<evidence type="ECO:0000259" key="1">
    <source>
        <dbReference type="Pfam" id="PF07883"/>
    </source>
</evidence>
<dbReference type="InterPro" id="IPR011051">
    <property type="entry name" value="RmlC_Cupin_sf"/>
</dbReference>
<protein>
    <submittedName>
        <fullName evidence="2">Cupin domain-containing protein</fullName>
    </submittedName>
</protein>
<comment type="caution">
    <text evidence="2">The sequence shown here is derived from an EMBL/GenBank/DDBJ whole genome shotgun (WGS) entry which is preliminary data.</text>
</comment>
<evidence type="ECO:0000313" key="3">
    <source>
        <dbReference type="Proteomes" id="UP000432015"/>
    </source>
</evidence>
<dbReference type="AlphaFoldDB" id="A0A7K1L5J3"/>
<dbReference type="SUPFAM" id="SSF51182">
    <property type="entry name" value="RmlC-like cupins"/>
    <property type="match status" value="1"/>
</dbReference>
<dbReference type="InterPro" id="IPR013096">
    <property type="entry name" value="Cupin_2"/>
</dbReference>
<dbReference type="InterPro" id="IPR014710">
    <property type="entry name" value="RmlC-like_jellyroll"/>
</dbReference>
<name>A0A7K1L5J3_9ACTN</name>
<sequence>MTLSWLDSDYPPTRYNRDHGEISARFRSAETPADLTTPSGGRTDYLATKASTGGEFGLYRVRMGPEAAGTSTHFHKTVTESFYVVTGTLRVYDGRRWFDASAGDFFHVPPGGLHSFGNQSGEPVDFLMLFTPGAAREGYFEGVGHLAGMSDEERLAFFVHHDSYFTDMTKGPAAQSWQAGGAR</sequence>
<keyword evidence="3" id="KW-1185">Reference proteome</keyword>
<dbReference type="EMBL" id="WOFH01000008">
    <property type="protein sequence ID" value="MUN39563.1"/>
    <property type="molecule type" value="Genomic_DNA"/>
</dbReference>
<dbReference type="PANTHER" id="PTHR36440">
    <property type="entry name" value="PUTATIVE (AFU_ORTHOLOGUE AFUA_8G07350)-RELATED"/>
    <property type="match status" value="1"/>
</dbReference>
<dbReference type="InterPro" id="IPR053146">
    <property type="entry name" value="QDO-like"/>
</dbReference>
<accession>A0A7K1L5J3</accession>
<proteinExistence type="predicted"/>
<gene>
    <name evidence="2" type="ORF">GNZ18_23625</name>
</gene>
<dbReference type="Proteomes" id="UP000432015">
    <property type="component" value="Unassembled WGS sequence"/>
</dbReference>
<organism evidence="2 3">
    <name type="scientific">Actinomadura litoris</name>
    <dbReference type="NCBI Taxonomy" id="2678616"/>
    <lineage>
        <taxon>Bacteria</taxon>
        <taxon>Bacillati</taxon>
        <taxon>Actinomycetota</taxon>
        <taxon>Actinomycetes</taxon>
        <taxon>Streptosporangiales</taxon>
        <taxon>Thermomonosporaceae</taxon>
        <taxon>Actinomadura</taxon>
    </lineage>
</organism>
<reference evidence="2 3" key="1">
    <citation type="submission" date="2019-11" db="EMBL/GenBank/DDBJ databases">
        <authorList>
            <person name="Cao P."/>
        </authorList>
    </citation>
    <scope>NUCLEOTIDE SEQUENCE [LARGE SCALE GENOMIC DNA]</scope>
    <source>
        <strain evidence="2 3">NEAU-AAG5</strain>
    </source>
</reference>
<dbReference type="PANTHER" id="PTHR36440:SF1">
    <property type="entry name" value="PUTATIVE (AFU_ORTHOLOGUE AFUA_8G07350)-RELATED"/>
    <property type="match status" value="1"/>
</dbReference>
<dbReference type="Pfam" id="PF07883">
    <property type="entry name" value="Cupin_2"/>
    <property type="match status" value="1"/>
</dbReference>
<dbReference type="Gene3D" id="2.60.120.10">
    <property type="entry name" value="Jelly Rolls"/>
    <property type="match status" value="1"/>
</dbReference>
<evidence type="ECO:0000313" key="2">
    <source>
        <dbReference type="EMBL" id="MUN39563.1"/>
    </source>
</evidence>